<organism evidence="2 3">
    <name type="scientific">Halteria grandinella</name>
    <dbReference type="NCBI Taxonomy" id="5974"/>
    <lineage>
        <taxon>Eukaryota</taxon>
        <taxon>Sar</taxon>
        <taxon>Alveolata</taxon>
        <taxon>Ciliophora</taxon>
        <taxon>Intramacronucleata</taxon>
        <taxon>Spirotrichea</taxon>
        <taxon>Stichotrichia</taxon>
        <taxon>Sporadotrichida</taxon>
        <taxon>Halteriidae</taxon>
        <taxon>Halteria</taxon>
    </lineage>
</organism>
<evidence type="ECO:0000256" key="1">
    <source>
        <dbReference type="SAM" id="MobiDB-lite"/>
    </source>
</evidence>
<sequence length="261" mass="29953">MMQTTQFNLTVRFLKNNLILEYGQEFTVTPHQEDGQTFKYVQELIKQALQLCQNIDEEHSLGLMMIETKQGQTRIFSHIQQEKIQFYIPQDFTFFGVESIVLFYEASLSKLRLSSGYSEATIPLSQILAEAKRISEQEKDQIAKRSTSSCQDSQPNSSGQPVPLAARTSIANENTVMTLPTLCQDLLELELLQERLQKHSFRSSQPELRMYVPMLTQMIETIKGTKDFKDAANYFLPNNYWRAGSPSLSAKKNRVAFFTII</sequence>
<gene>
    <name evidence="2" type="ORF">FGO68_gene8920</name>
</gene>
<reference evidence="2" key="1">
    <citation type="submission" date="2019-06" db="EMBL/GenBank/DDBJ databases">
        <authorList>
            <person name="Zheng W."/>
        </authorList>
    </citation>
    <scope>NUCLEOTIDE SEQUENCE</scope>
    <source>
        <strain evidence="2">QDHG01</strain>
    </source>
</reference>
<keyword evidence="3" id="KW-1185">Reference proteome</keyword>
<evidence type="ECO:0000313" key="2">
    <source>
        <dbReference type="EMBL" id="TNV76239.1"/>
    </source>
</evidence>
<accession>A0A8J8NKK7</accession>
<dbReference type="AlphaFoldDB" id="A0A8J8NKK7"/>
<dbReference type="Proteomes" id="UP000785679">
    <property type="component" value="Unassembled WGS sequence"/>
</dbReference>
<comment type="caution">
    <text evidence="2">The sequence shown here is derived from an EMBL/GenBank/DDBJ whole genome shotgun (WGS) entry which is preliminary data.</text>
</comment>
<protein>
    <submittedName>
        <fullName evidence="2">Uncharacterized protein</fullName>
    </submittedName>
</protein>
<feature type="compositionally biased region" description="Polar residues" evidence="1">
    <location>
        <begin position="144"/>
        <end position="160"/>
    </location>
</feature>
<feature type="region of interest" description="Disordered" evidence="1">
    <location>
        <begin position="138"/>
        <end position="163"/>
    </location>
</feature>
<dbReference type="EMBL" id="RRYP01013942">
    <property type="protein sequence ID" value="TNV76239.1"/>
    <property type="molecule type" value="Genomic_DNA"/>
</dbReference>
<proteinExistence type="predicted"/>
<evidence type="ECO:0000313" key="3">
    <source>
        <dbReference type="Proteomes" id="UP000785679"/>
    </source>
</evidence>
<name>A0A8J8NKK7_HALGN</name>